<evidence type="ECO:0000313" key="5">
    <source>
        <dbReference type="Proteomes" id="UP001444661"/>
    </source>
</evidence>
<keyword evidence="1" id="KW-0863">Zinc-finger</keyword>
<evidence type="ECO:0000256" key="1">
    <source>
        <dbReference type="PROSITE-ProRule" id="PRU00042"/>
    </source>
</evidence>
<dbReference type="PROSITE" id="PS50157">
    <property type="entry name" value="ZINC_FINGER_C2H2_2"/>
    <property type="match status" value="1"/>
</dbReference>
<feature type="compositionally biased region" description="Low complexity" evidence="2">
    <location>
        <begin position="243"/>
        <end position="271"/>
    </location>
</feature>
<dbReference type="Proteomes" id="UP001444661">
    <property type="component" value="Unassembled WGS sequence"/>
</dbReference>
<feature type="compositionally biased region" description="Polar residues" evidence="2">
    <location>
        <begin position="26"/>
        <end position="43"/>
    </location>
</feature>
<evidence type="ECO:0000256" key="2">
    <source>
        <dbReference type="SAM" id="MobiDB-lite"/>
    </source>
</evidence>
<dbReference type="Gene3D" id="3.30.160.60">
    <property type="entry name" value="Classic Zinc Finger"/>
    <property type="match status" value="1"/>
</dbReference>
<sequence length="355" mass="38294">MSFPTYHLSQSAPGKRVRNTMPGVNVINQQTPPHSTGLDTSPPSVDPGSICNIRSGNHSSISHRPRQYTPDIDWALSGRYLTGTFGLRGGPNSRIQRVNTGPVIPGADILQASDVGFGQISSNCSYLQPRDLLAHTASPPGADFVKDPGIKMPSSLADQYCRVQPNPASELPQLIPASWRSQDMALQLPQIMQMSPSSQLNSTPALAAMSPSDIFAIAGNGQSPALPPVEAQVPFTQNDEYVPSSPSYGSPAGSSTPRPVSSSASTSSSQSDAHGHGSQSYRRPRRPRSVCPSCRSSFGWPSKLRSHQMSVHPDKYTFYLMCPGCDYTTTRKDNLARHFGICSPCYEFFQEVNGL</sequence>
<feature type="region of interest" description="Disordered" evidence="2">
    <location>
        <begin position="25"/>
        <end position="47"/>
    </location>
</feature>
<feature type="region of interest" description="Disordered" evidence="2">
    <location>
        <begin position="238"/>
        <end position="293"/>
    </location>
</feature>
<dbReference type="PROSITE" id="PS00028">
    <property type="entry name" value="ZINC_FINGER_C2H2_1"/>
    <property type="match status" value="1"/>
</dbReference>
<reference evidence="4 5" key="1">
    <citation type="submission" date="2023-01" db="EMBL/GenBank/DDBJ databases">
        <title>Analysis of 21 Apiospora genomes using comparative genomics revels a genus with tremendous synthesis potential of carbohydrate active enzymes and secondary metabolites.</title>
        <authorList>
            <person name="Sorensen T."/>
        </authorList>
    </citation>
    <scope>NUCLEOTIDE SEQUENCE [LARGE SCALE GENOMIC DNA]</scope>
    <source>
        <strain evidence="4 5">CBS 33761</strain>
    </source>
</reference>
<comment type="caution">
    <text evidence="4">The sequence shown here is derived from an EMBL/GenBank/DDBJ whole genome shotgun (WGS) entry which is preliminary data.</text>
</comment>
<feature type="region of interest" description="Disordered" evidence="2">
    <location>
        <begin position="1"/>
        <end position="20"/>
    </location>
</feature>
<accession>A0ABR1RPP0</accession>
<organism evidence="4 5">
    <name type="scientific">Apiospora rasikravindrae</name>
    <dbReference type="NCBI Taxonomy" id="990691"/>
    <lineage>
        <taxon>Eukaryota</taxon>
        <taxon>Fungi</taxon>
        <taxon>Dikarya</taxon>
        <taxon>Ascomycota</taxon>
        <taxon>Pezizomycotina</taxon>
        <taxon>Sordariomycetes</taxon>
        <taxon>Xylariomycetidae</taxon>
        <taxon>Amphisphaeriales</taxon>
        <taxon>Apiosporaceae</taxon>
        <taxon>Apiospora</taxon>
    </lineage>
</organism>
<dbReference type="InterPro" id="IPR013087">
    <property type="entry name" value="Znf_C2H2_type"/>
</dbReference>
<keyword evidence="5" id="KW-1185">Reference proteome</keyword>
<gene>
    <name evidence="4" type="ORF">PG993_015120</name>
</gene>
<keyword evidence="1" id="KW-0862">Zinc</keyword>
<evidence type="ECO:0000313" key="4">
    <source>
        <dbReference type="EMBL" id="KAK8016931.1"/>
    </source>
</evidence>
<dbReference type="EMBL" id="JAQQWK010000014">
    <property type="protein sequence ID" value="KAK8016931.1"/>
    <property type="molecule type" value="Genomic_DNA"/>
</dbReference>
<protein>
    <recommendedName>
        <fullName evidence="3">C2H2-type domain-containing protein</fullName>
    </recommendedName>
</protein>
<evidence type="ECO:0000259" key="3">
    <source>
        <dbReference type="PROSITE" id="PS50157"/>
    </source>
</evidence>
<name>A0ABR1RPP0_9PEZI</name>
<keyword evidence="1" id="KW-0479">Metal-binding</keyword>
<feature type="domain" description="C2H2-type" evidence="3">
    <location>
        <begin position="289"/>
        <end position="317"/>
    </location>
</feature>
<proteinExistence type="predicted"/>